<sequence length="94" mass="11468">MELVERGDVVEICPISEFQKHVIGNTYWCGKKQKWYRVVDIHTDEFNFFKYMMVEWEDGQIGNYNYPLDTRKDCQIELNEEIKKRFCILPLFHK</sequence>
<protein>
    <recommendedName>
        <fullName evidence="3">DUF1653 domain-containing protein</fullName>
    </recommendedName>
</protein>
<dbReference type="RefSeq" id="WP_176924635.1">
    <property type="nucleotide sequence ID" value="NZ_JACOQH010000013.1"/>
</dbReference>
<dbReference type="EMBL" id="JACOQH010000013">
    <property type="protein sequence ID" value="MBC5754916.1"/>
    <property type="molecule type" value="Genomic_DNA"/>
</dbReference>
<dbReference type="Proteomes" id="UP000621540">
    <property type="component" value="Unassembled WGS sequence"/>
</dbReference>
<reference evidence="1 2" key="1">
    <citation type="submission" date="2020-08" db="EMBL/GenBank/DDBJ databases">
        <title>Genome public.</title>
        <authorList>
            <person name="Liu C."/>
            <person name="Sun Q."/>
        </authorList>
    </citation>
    <scope>NUCLEOTIDE SEQUENCE [LARGE SCALE GENOMIC DNA]</scope>
    <source>
        <strain evidence="1 2">BX0805</strain>
    </source>
</reference>
<organism evidence="1 2">
    <name type="scientific">Roseburia yibonii</name>
    <dbReference type="NCBI Taxonomy" id="2763063"/>
    <lineage>
        <taxon>Bacteria</taxon>
        <taxon>Bacillati</taxon>
        <taxon>Bacillota</taxon>
        <taxon>Clostridia</taxon>
        <taxon>Lachnospirales</taxon>
        <taxon>Lachnospiraceae</taxon>
        <taxon>Roseburia</taxon>
    </lineage>
</organism>
<accession>A0ABR7IDB3</accession>
<keyword evidence="2" id="KW-1185">Reference proteome</keyword>
<proteinExistence type="predicted"/>
<evidence type="ECO:0008006" key="3">
    <source>
        <dbReference type="Google" id="ProtNLM"/>
    </source>
</evidence>
<evidence type="ECO:0000313" key="1">
    <source>
        <dbReference type="EMBL" id="MBC5754916.1"/>
    </source>
</evidence>
<evidence type="ECO:0000313" key="2">
    <source>
        <dbReference type="Proteomes" id="UP000621540"/>
    </source>
</evidence>
<comment type="caution">
    <text evidence="1">The sequence shown here is derived from an EMBL/GenBank/DDBJ whole genome shotgun (WGS) entry which is preliminary data.</text>
</comment>
<gene>
    <name evidence="1" type="ORF">H8Z76_13080</name>
</gene>
<name>A0ABR7IDB3_9FIRM</name>